<keyword evidence="3" id="KW-1185">Reference proteome</keyword>
<proteinExistence type="predicted"/>
<evidence type="ECO:0000313" key="3">
    <source>
        <dbReference type="Proteomes" id="UP001162880"/>
    </source>
</evidence>
<comment type="caution">
    <text evidence="2">The sequence shown here is derived from an EMBL/GenBank/DDBJ whole genome shotgun (WGS) entry which is preliminary data.</text>
</comment>
<keyword evidence="1" id="KW-0812">Transmembrane</keyword>
<reference evidence="2" key="1">
    <citation type="submission" date="2022-03" db="EMBL/GenBank/DDBJ databases">
        <title>Identification of a novel bacterium isolated from mangrove sediments.</title>
        <authorList>
            <person name="Pan X."/>
        </authorList>
    </citation>
    <scope>NUCLEOTIDE SEQUENCE</scope>
    <source>
        <strain evidence="2">B2580</strain>
    </source>
</reference>
<sequence length="69" mass="7687">MMFLRIIAFVFGVLAVAMGLLWVCQGTGVLMWPAESFMLSDRTWATRGAVLTAVGCILLWLVVRRNGNR</sequence>
<name>A0ABT0AYQ9_9SPHN</name>
<dbReference type="RefSeq" id="WP_243991246.1">
    <property type="nucleotide sequence ID" value="NZ_JALHLE010000005.1"/>
</dbReference>
<evidence type="ECO:0000256" key="1">
    <source>
        <dbReference type="SAM" id="Phobius"/>
    </source>
</evidence>
<gene>
    <name evidence="2" type="ORF">MTR64_04695</name>
</gene>
<keyword evidence="1" id="KW-1133">Transmembrane helix</keyword>
<keyword evidence="1" id="KW-0472">Membrane</keyword>
<evidence type="ECO:0000313" key="2">
    <source>
        <dbReference type="EMBL" id="MCJ2177849.1"/>
    </source>
</evidence>
<organism evidence="2 3">
    <name type="scientific">Novosphingobium album</name>
    <name type="common">ex Hu et al. 2023</name>
    <dbReference type="NCBI Taxonomy" id="2930093"/>
    <lineage>
        <taxon>Bacteria</taxon>
        <taxon>Pseudomonadati</taxon>
        <taxon>Pseudomonadota</taxon>
        <taxon>Alphaproteobacteria</taxon>
        <taxon>Sphingomonadales</taxon>
        <taxon>Sphingomonadaceae</taxon>
        <taxon>Novosphingobium</taxon>
    </lineage>
</organism>
<feature type="transmembrane region" description="Helical" evidence="1">
    <location>
        <begin position="44"/>
        <end position="63"/>
    </location>
</feature>
<protein>
    <submittedName>
        <fullName evidence="2">Uncharacterized protein</fullName>
    </submittedName>
</protein>
<dbReference type="Proteomes" id="UP001162880">
    <property type="component" value="Unassembled WGS sequence"/>
</dbReference>
<accession>A0ABT0AYQ9</accession>
<dbReference type="EMBL" id="JALHLE010000005">
    <property type="protein sequence ID" value="MCJ2177849.1"/>
    <property type="molecule type" value="Genomic_DNA"/>
</dbReference>
<feature type="transmembrane region" description="Helical" evidence="1">
    <location>
        <begin position="7"/>
        <end position="32"/>
    </location>
</feature>